<dbReference type="PROSITE" id="PS00178">
    <property type="entry name" value="AA_TRNA_LIGASE_I"/>
    <property type="match status" value="1"/>
</dbReference>
<comment type="function">
    <text evidence="9">Catalyzes the attachment of valine to tRNA(Val). As ValRS can inadvertently accommodate and process structurally similar amino acids such as threonine, to avoid such errors, it has a 'posttransfer' editing activity that hydrolyzes mischarged Thr-tRNA(Val) in a tRNA-dependent manner.</text>
</comment>
<feature type="short sequence motif" description="'HIGH' region" evidence="9">
    <location>
        <begin position="44"/>
        <end position="54"/>
    </location>
</feature>
<evidence type="ECO:0000256" key="5">
    <source>
        <dbReference type="ARBA" id="ARBA00022917"/>
    </source>
</evidence>
<dbReference type="InterPro" id="IPR033705">
    <property type="entry name" value="Anticodon_Ia_Val"/>
</dbReference>
<reference evidence="13" key="1">
    <citation type="submission" date="2023-07" db="EMBL/GenBank/DDBJ databases">
        <title>The genome sequence of Rhodocytophaga aerolata KACC 12507.</title>
        <authorList>
            <person name="Zhang X."/>
        </authorList>
    </citation>
    <scope>NUCLEOTIDE SEQUENCE</scope>
    <source>
        <strain evidence="13">KACC 12507</strain>
    </source>
</reference>
<dbReference type="InterPro" id="IPR013155">
    <property type="entry name" value="M/V/L/I-tRNA-synth_anticd-bd"/>
</dbReference>
<dbReference type="Pfam" id="PF10458">
    <property type="entry name" value="Val_tRNA-synt_C"/>
    <property type="match status" value="1"/>
</dbReference>
<feature type="binding site" evidence="9">
    <location>
        <position position="537"/>
    </location>
    <ligand>
        <name>ATP</name>
        <dbReference type="ChEBI" id="CHEBI:30616"/>
    </ligand>
</feature>
<dbReference type="Gene3D" id="3.40.50.620">
    <property type="entry name" value="HUPs"/>
    <property type="match status" value="2"/>
</dbReference>
<dbReference type="Pfam" id="PF00133">
    <property type="entry name" value="tRNA-synt_1"/>
    <property type="match status" value="1"/>
</dbReference>
<keyword evidence="6 9" id="KW-0175">Coiled coil</keyword>
<comment type="subcellular location">
    <subcellularLocation>
        <location evidence="9">Cytoplasm</location>
    </subcellularLocation>
</comment>
<dbReference type="EMBL" id="JAUKPO010000001">
    <property type="protein sequence ID" value="MDO1445051.1"/>
    <property type="molecule type" value="Genomic_DNA"/>
</dbReference>
<dbReference type="Proteomes" id="UP001168528">
    <property type="component" value="Unassembled WGS sequence"/>
</dbReference>
<organism evidence="13 14">
    <name type="scientific">Rhodocytophaga aerolata</name>
    <dbReference type="NCBI Taxonomy" id="455078"/>
    <lineage>
        <taxon>Bacteria</taxon>
        <taxon>Pseudomonadati</taxon>
        <taxon>Bacteroidota</taxon>
        <taxon>Cytophagia</taxon>
        <taxon>Cytophagales</taxon>
        <taxon>Rhodocytophagaceae</taxon>
        <taxon>Rhodocytophaga</taxon>
    </lineage>
</organism>
<keyword evidence="5 9" id="KW-0648">Protein biosynthesis</keyword>
<dbReference type="PRINTS" id="PR00986">
    <property type="entry name" value="TRNASYNTHVAL"/>
</dbReference>
<keyword evidence="4 9" id="KW-0067">ATP-binding</keyword>
<accession>A0ABT8QYX8</accession>
<keyword evidence="3 9" id="KW-0547">Nucleotide-binding</keyword>
<proteinExistence type="inferred from homology"/>
<dbReference type="Pfam" id="PF08264">
    <property type="entry name" value="Anticodon_1"/>
    <property type="match status" value="1"/>
</dbReference>
<evidence type="ECO:0000256" key="1">
    <source>
        <dbReference type="ARBA" id="ARBA00022490"/>
    </source>
</evidence>
<comment type="domain">
    <text evidence="9">ValRS has two distinct active sites: one for aminoacylation and one for editing. The misactivated threonine is translocated from the active site to the editing site.</text>
</comment>
<dbReference type="InterPro" id="IPR010978">
    <property type="entry name" value="tRNA-bd_arm"/>
</dbReference>
<dbReference type="InterPro" id="IPR001412">
    <property type="entry name" value="aa-tRNA-synth_I_CS"/>
</dbReference>
<dbReference type="Gene3D" id="1.10.287.380">
    <property type="entry name" value="Valyl-tRNA synthetase, C-terminal domain"/>
    <property type="match status" value="1"/>
</dbReference>
<evidence type="ECO:0000259" key="12">
    <source>
        <dbReference type="Pfam" id="PF10458"/>
    </source>
</evidence>
<evidence type="ECO:0000256" key="8">
    <source>
        <dbReference type="ARBA" id="ARBA00047552"/>
    </source>
</evidence>
<evidence type="ECO:0000259" key="10">
    <source>
        <dbReference type="Pfam" id="PF00133"/>
    </source>
</evidence>
<sequence>MELSKTYNPQAVEDKWYQYWLDQKFFASKPNPAKEPFTIVIPPPNVTGVLHMGHMLNNTIQDVLIRKARMEGKEACWVPGTDHASIATEARVVAMLKERGIDKKSISREEFLKYAWEWKEKYGGIILQQLKKLGASCDWDRTRFTMEDVMTEAVIGVFVDLYNKGHIYRGIRMVNWDPQGKTALSDEEVITKEVNSKLYYIKYPLADNTNTFVTIATTRPETIMADTAVCINPNDERYTHLHGKKVLIPLLKKEIPIIQDEYVTMEFGTGCLKVTPAHDLNDYELGLKHKLPVVDILNDDGTLNENAQIYVGLDRFAVRKQIAADLETAGLIEKVEEYKSNIGYSERTNAVIEPKLSLQWFLKLSEISGPALENVMNDTIKLHPPKFKNMYRSWMENVKDWCVSRQLWWGQRIPAYYLPNGEYVVAKTKEEALQQAQLTYSLPNLKPEDLRQDEDVLDTWFSSWLWPISVFDGFKNPDNEDIKYYYPTNDLVSAPEILFFWIARMIIAGYEYRGEKPFRNVYLTGIVRDKLGRKMSKSLGNSPEPMELIEQYGADGVRTGMLFSSPAGNDLPFDEKLCEQGRNFSNKIWNALRLVKGWEVKPEENLTGLNGNHVAIEWFESRFNQALLEIEDHFSKYRISDALLSMYKLIWDDFCSWYLEMVKPPYQQPIDKATYEATVDFFERVMKLAHPFMPFITEEVWHLLRDRPEGDCIIVATWPTAGKVDETSIAQASVVFEVITQVRNIRNSKGISPKTAFELLIKTENPEIYTRFSNSIQKIANVSAIRFVQEKASGATSFLVKGDEFFVPMEEELDVEKEIEKTWKDLEYARGFHDSVAKKLSNERFVSNAPEKVLANERQKLADAEAKIKALEETLGRLQDLKNR</sequence>
<dbReference type="Gene3D" id="3.90.740.10">
    <property type="entry name" value="Valyl/Leucyl/Isoleucyl-tRNA synthetase, editing domain"/>
    <property type="match status" value="1"/>
</dbReference>
<protein>
    <recommendedName>
        <fullName evidence="9">Valine--tRNA ligase</fullName>
        <ecNumber evidence="9">6.1.1.9</ecNumber>
    </recommendedName>
    <alternativeName>
        <fullName evidence="9">Valyl-tRNA synthetase</fullName>
        <shortName evidence="9">ValRS</shortName>
    </alternativeName>
</protein>
<gene>
    <name evidence="9" type="primary">valS</name>
    <name evidence="13" type="ORF">Q0590_02255</name>
</gene>
<dbReference type="SUPFAM" id="SSF46589">
    <property type="entry name" value="tRNA-binding arm"/>
    <property type="match status" value="1"/>
</dbReference>
<dbReference type="Gene3D" id="2.170.220.10">
    <property type="match status" value="1"/>
</dbReference>
<dbReference type="InterPro" id="IPR009008">
    <property type="entry name" value="Val/Leu/Ile-tRNA-synth_edit"/>
</dbReference>
<feature type="short sequence motif" description="'KMSKS' region" evidence="9">
    <location>
        <begin position="534"/>
        <end position="538"/>
    </location>
</feature>
<evidence type="ECO:0000259" key="11">
    <source>
        <dbReference type="Pfam" id="PF08264"/>
    </source>
</evidence>
<comment type="caution">
    <text evidence="13">The sequence shown here is derived from an EMBL/GenBank/DDBJ whole genome shotgun (WGS) entry which is preliminary data.</text>
</comment>
<comment type="domain">
    <text evidence="9">The C-terminal coiled-coil domain is crucial for aminoacylation activity.</text>
</comment>
<dbReference type="InterPro" id="IPR037118">
    <property type="entry name" value="Val-tRNA_synth_C_sf"/>
</dbReference>
<keyword evidence="2 9" id="KW-0436">Ligase</keyword>
<evidence type="ECO:0000313" key="14">
    <source>
        <dbReference type="Proteomes" id="UP001168528"/>
    </source>
</evidence>
<dbReference type="PANTHER" id="PTHR11946:SF109">
    <property type="entry name" value="VALINE--TRNA LIGASE"/>
    <property type="match status" value="1"/>
</dbReference>
<dbReference type="SUPFAM" id="SSF50677">
    <property type="entry name" value="ValRS/IleRS/LeuRS editing domain"/>
    <property type="match status" value="1"/>
</dbReference>
<keyword evidence="7 9" id="KW-0030">Aminoacyl-tRNA synthetase</keyword>
<keyword evidence="1 9" id="KW-0963">Cytoplasm</keyword>
<dbReference type="HAMAP" id="MF_02004">
    <property type="entry name" value="Val_tRNA_synth_type1"/>
    <property type="match status" value="1"/>
</dbReference>
<evidence type="ECO:0000256" key="4">
    <source>
        <dbReference type="ARBA" id="ARBA00022840"/>
    </source>
</evidence>
<comment type="subunit">
    <text evidence="9">Monomer.</text>
</comment>
<evidence type="ECO:0000313" key="13">
    <source>
        <dbReference type="EMBL" id="MDO1445051.1"/>
    </source>
</evidence>
<dbReference type="InterPro" id="IPR019499">
    <property type="entry name" value="Val-tRNA_synth_tRNA-bd"/>
</dbReference>
<dbReference type="GO" id="GO:0004832">
    <property type="term" value="F:valine-tRNA ligase activity"/>
    <property type="evidence" value="ECO:0007669"/>
    <property type="project" value="UniProtKB-EC"/>
</dbReference>
<comment type="catalytic activity">
    <reaction evidence="8 9">
        <text>tRNA(Val) + L-valine + ATP = L-valyl-tRNA(Val) + AMP + diphosphate</text>
        <dbReference type="Rhea" id="RHEA:10704"/>
        <dbReference type="Rhea" id="RHEA-COMP:9672"/>
        <dbReference type="Rhea" id="RHEA-COMP:9708"/>
        <dbReference type="ChEBI" id="CHEBI:30616"/>
        <dbReference type="ChEBI" id="CHEBI:33019"/>
        <dbReference type="ChEBI" id="CHEBI:57762"/>
        <dbReference type="ChEBI" id="CHEBI:78442"/>
        <dbReference type="ChEBI" id="CHEBI:78537"/>
        <dbReference type="ChEBI" id="CHEBI:456215"/>
        <dbReference type="EC" id="6.1.1.9"/>
    </reaction>
</comment>
<name>A0ABT8QYX8_9BACT</name>
<dbReference type="Gene3D" id="1.10.730.10">
    <property type="entry name" value="Isoleucyl-tRNA Synthetase, Domain 1"/>
    <property type="match status" value="1"/>
</dbReference>
<feature type="domain" description="Aminoacyl-tRNA synthetase class Ia" evidence="10">
    <location>
        <begin position="15"/>
        <end position="572"/>
    </location>
</feature>
<dbReference type="CDD" id="cd00817">
    <property type="entry name" value="ValRS_core"/>
    <property type="match status" value="1"/>
</dbReference>
<dbReference type="RefSeq" id="WP_302035849.1">
    <property type="nucleotide sequence ID" value="NZ_JAUKPO010000001.1"/>
</dbReference>
<dbReference type="NCBIfam" id="NF004349">
    <property type="entry name" value="PRK05729.1"/>
    <property type="match status" value="1"/>
</dbReference>
<evidence type="ECO:0000256" key="3">
    <source>
        <dbReference type="ARBA" id="ARBA00022741"/>
    </source>
</evidence>
<dbReference type="CDD" id="cd07962">
    <property type="entry name" value="Anticodon_Ia_Val"/>
    <property type="match status" value="1"/>
</dbReference>
<dbReference type="NCBIfam" id="TIGR00422">
    <property type="entry name" value="valS"/>
    <property type="match status" value="1"/>
</dbReference>
<dbReference type="InterPro" id="IPR009080">
    <property type="entry name" value="tRNAsynth_Ia_anticodon-bd"/>
</dbReference>
<dbReference type="PANTHER" id="PTHR11946">
    <property type="entry name" value="VALYL-TRNA SYNTHETASES"/>
    <property type="match status" value="1"/>
</dbReference>
<comment type="similarity">
    <text evidence="9">Belongs to the class-I aminoacyl-tRNA synthetase family. ValS type 1 subfamily.</text>
</comment>
<feature type="domain" description="Valyl-tRNA synthetase tRNA-binding arm" evidence="12">
    <location>
        <begin position="814"/>
        <end position="879"/>
    </location>
</feature>
<dbReference type="EC" id="6.1.1.9" evidence="9"/>
<keyword evidence="14" id="KW-1185">Reference proteome</keyword>
<evidence type="ECO:0000256" key="7">
    <source>
        <dbReference type="ARBA" id="ARBA00023146"/>
    </source>
</evidence>
<evidence type="ECO:0000256" key="2">
    <source>
        <dbReference type="ARBA" id="ARBA00022598"/>
    </source>
</evidence>
<feature type="domain" description="Methionyl/Valyl/Leucyl/Isoleucyl-tRNA synthetase anticodon-binding" evidence="11">
    <location>
        <begin position="618"/>
        <end position="756"/>
    </location>
</feature>
<dbReference type="InterPro" id="IPR014729">
    <property type="entry name" value="Rossmann-like_a/b/a_fold"/>
</dbReference>
<dbReference type="SUPFAM" id="SSF52374">
    <property type="entry name" value="Nucleotidylyl transferase"/>
    <property type="match status" value="1"/>
</dbReference>
<dbReference type="SUPFAM" id="SSF47323">
    <property type="entry name" value="Anticodon-binding domain of a subclass of class I aminoacyl-tRNA synthetases"/>
    <property type="match status" value="1"/>
</dbReference>
<evidence type="ECO:0000256" key="9">
    <source>
        <dbReference type="HAMAP-Rule" id="MF_02004"/>
    </source>
</evidence>
<dbReference type="InterPro" id="IPR002300">
    <property type="entry name" value="aa-tRNA-synth_Ia"/>
</dbReference>
<feature type="coiled-coil region" evidence="9">
    <location>
        <begin position="854"/>
        <end position="884"/>
    </location>
</feature>
<dbReference type="InterPro" id="IPR002303">
    <property type="entry name" value="Valyl-tRNA_ligase"/>
</dbReference>
<evidence type="ECO:0000256" key="6">
    <source>
        <dbReference type="ARBA" id="ARBA00023054"/>
    </source>
</evidence>